<evidence type="ECO:0000313" key="2">
    <source>
        <dbReference type="EMBL" id="MBF8436453.1"/>
    </source>
</evidence>
<accession>A0A931F8E2</accession>
<protein>
    <submittedName>
        <fullName evidence="2">DUF3159 domain-containing protein</fullName>
    </submittedName>
</protein>
<dbReference type="Proteomes" id="UP000621436">
    <property type="component" value="Unassembled WGS sequence"/>
</dbReference>
<dbReference type="EMBL" id="JADPIE010000002">
    <property type="protein sequence ID" value="MBF8436453.1"/>
    <property type="molecule type" value="Genomic_DNA"/>
</dbReference>
<proteinExistence type="predicted"/>
<evidence type="ECO:0000256" key="1">
    <source>
        <dbReference type="SAM" id="Phobius"/>
    </source>
</evidence>
<dbReference type="Pfam" id="PF11361">
    <property type="entry name" value="DUF3159"/>
    <property type="match status" value="1"/>
</dbReference>
<keyword evidence="1" id="KW-0812">Transmembrane</keyword>
<feature type="transmembrane region" description="Helical" evidence="1">
    <location>
        <begin position="143"/>
        <end position="164"/>
    </location>
</feature>
<feature type="transmembrane region" description="Helical" evidence="1">
    <location>
        <begin position="176"/>
        <end position="195"/>
    </location>
</feature>
<keyword evidence="1" id="KW-0472">Membrane</keyword>
<gene>
    <name evidence="2" type="ORF">I0Q91_05140</name>
</gene>
<reference evidence="2" key="1">
    <citation type="submission" date="2020-11" db="EMBL/GenBank/DDBJ databases">
        <title>Halonatronomonas betainensis gen. nov., sp. nov. a novel haloalkaliphilic representative of the family Halanaerobiacae capable of betaine degradation.</title>
        <authorList>
            <person name="Boltyanskaya Y."/>
            <person name="Kevbrin V."/>
            <person name="Detkova E."/>
            <person name="Grouzdev D.S."/>
            <person name="Koziaeva V."/>
            <person name="Zhilina T."/>
        </authorList>
    </citation>
    <scope>NUCLEOTIDE SEQUENCE</scope>
    <source>
        <strain evidence="2">Z-7014</strain>
    </source>
</reference>
<feature type="transmembrane region" description="Helical" evidence="1">
    <location>
        <begin position="64"/>
        <end position="84"/>
    </location>
</feature>
<dbReference type="AlphaFoldDB" id="A0A931F8E2"/>
<dbReference type="InterPro" id="IPR016566">
    <property type="entry name" value="UCP010219"/>
</dbReference>
<keyword evidence="3" id="KW-1185">Reference proteome</keyword>
<sequence length="223" mass="24766">MAINSQEIIDELKSVISGRTFDAVLPPLVFVFTNNLFNLNIAAIIALSLAAILAIRRFIKGENWFYALGGLLGTGLAAGLALISRTATGYFIPGIITSILILIIALISLILKKPLAAWASHLTRGWPLEWFWRDDIKPAYQEVTIFWAVLFAVRLTVQLILFRAGDATRLAWANTILGWPVTISVLILSYIYGIWRLKKLGGPGVDEFREGKEPPWEGQKKGF</sequence>
<dbReference type="RefSeq" id="WP_270453346.1">
    <property type="nucleotide sequence ID" value="NZ_JADPIE010000002.1"/>
</dbReference>
<keyword evidence="1" id="KW-1133">Transmembrane helix</keyword>
<feature type="transmembrane region" description="Helical" evidence="1">
    <location>
        <begin position="90"/>
        <end position="111"/>
    </location>
</feature>
<organism evidence="2 3">
    <name type="scientific">Halonatronomonas betaini</name>
    <dbReference type="NCBI Taxonomy" id="2778430"/>
    <lineage>
        <taxon>Bacteria</taxon>
        <taxon>Bacillati</taxon>
        <taxon>Bacillota</taxon>
        <taxon>Clostridia</taxon>
        <taxon>Halanaerobiales</taxon>
        <taxon>Halarsenatibacteraceae</taxon>
        <taxon>Halonatronomonas</taxon>
    </lineage>
</organism>
<feature type="transmembrane region" description="Helical" evidence="1">
    <location>
        <begin position="36"/>
        <end position="55"/>
    </location>
</feature>
<name>A0A931F8E2_9FIRM</name>
<evidence type="ECO:0000313" key="3">
    <source>
        <dbReference type="Proteomes" id="UP000621436"/>
    </source>
</evidence>
<comment type="caution">
    <text evidence="2">The sequence shown here is derived from an EMBL/GenBank/DDBJ whole genome shotgun (WGS) entry which is preliminary data.</text>
</comment>